<reference evidence="1" key="1">
    <citation type="submission" date="2019-04" db="EMBL/GenBank/DDBJ databases">
        <title>Microbes associate with the intestines of laboratory mice.</title>
        <authorList>
            <person name="Navarre W."/>
            <person name="Wong E."/>
            <person name="Huang K."/>
            <person name="Tropini C."/>
            <person name="Ng K."/>
            <person name="Yu B."/>
        </authorList>
    </citation>
    <scope>NUCLEOTIDE SEQUENCE</scope>
    <source>
        <strain evidence="1">NM73_A23</strain>
    </source>
</reference>
<sequence length="219" mass="25873">MKEIIDFFTELAKHNEKTWFDAHKAEYKTVKAQFDAFALEFMKGVEEFDPRVQGLGVNDITYRIYRDLRFTLDKSPYKTWHGVYVCPKGKKSGMSGYYIHFEPATDTYFLCAGLYNPEKDVVKSIREEIMCNGDKVVEALSLCEDFQLPWDKALKKIPAGFSATDKYSDYYRLRSFEIYKPVKKRDVLKKDFLKNALADFRRTYEYNEILNRCYDYAND</sequence>
<evidence type="ECO:0000313" key="2">
    <source>
        <dbReference type="Proteomes" id="UP000308886"/>
    </source>
</evidence>
<gene>
    <name evidence="1" type="ORF">E5358_07970</name>
</gene>
<dbReference type="EMBL" id="SRZC01000011">
    <property type="protein sequence ID" value="TGX82229.1"/>
    <property type="molecule type" value="Genomic_DNA"/>
</dbReference>
<evidence type="ECO:0000313" key="1">
    <source>
        <dbReference type="EMBL" id="TGX82229.1"/>
    </source>
</evidence>
<keyword evidence="2" id="KW-1185">Reference proteome</keyword>
<comment type="caution">
    <text evidence="1">The sequence shown here is derived from an EMBL/GenBank/DDBJ whole genome shotgun (WGS) entry which is preliminary data.</text>
</comment>
<proteinExistence type="predicted"/>
<accession>A0AC61QQ34</accession>
<name>A0AC61QQ34_9BACT</name>
<organism evidence="1 2">
    <name type="scientific">Palleniella muris</name>
    <dbReference type="NCBI Taxonomy" id="3038145"/>
    <lineage>
        <taxon>Bacteria</taxon>
        <taxon>Pseudomonadati</taxon>
        <taxon>Bacteroidota</taxon>
        <taxon>Bacteroidia</taxon>
        <taxon>Bacteroidales</taxon>
        <taxon>Prevotellaceae</taxon>
        <taxon>Palleniella</taxon>
    </lineage>
</organism>
<protein>
    <submittedName>
        <fullName evidence="1">DUF2461 domain-containing protein</fullName>
    </submittedName>
</protein>
<dbReference type="Proteomes" id="UP000308886">
    <property type="component" value="Unassembled WGS sequence"/>
</dbReference>